<evidence type="ECO:0000313" key="3">
    <source>
        <dbReference type="EMBL" id="RNF07339.1"/>
    </source>
</evidence>
<reference evidence="3 4" key="1">
    <citation type="journal article" date="2018" name="BMC Genomics">
        <title>Genomic comparison of Trypanosoma conorhini and Trypanosoma rangeli to Trypanosoma cruzi strains of high and low virulence.</title>
        <authorList>
            <person name="Bradwell K.R."/>
            <person name="Koparde V.N."/>
            <person name="Matveyev A.V."/>
            <person name="Serrano M.G."/>
            <person name="Alves J.M."/>
            <person name="Parikh H."/>
            <person name="Huang B."/>
            <person name="Lee V."/>
            <person name="Espinosa-Alvarez O."/>
            <person name="Ortiz P.A."/>
            <person name="Costa-Martins A.G."/>
            <person name="Teixeira M.M."/>
            <person name="Buck G.A."/>
        </authorList>
    </citation>
    <scope>NUCLEOTIDE SEQUENCE [LARGE SCALE GENOMIC DNA]</scope>
    <source>
        <strain evidence="3 4">025E</strain>
    </source>
</reference>
<keyword evidence="4" id="KW-1185">Reference proteome</keyword>
<sequence>MIVEQDMGEKHHATATRNGEAPTNEHPAETHGHTKEGAPVVQQADTAVDDASAAPRPPSPCAQGTEAGAVDNGEALPAPRQTSENQLPKVQGGMEEVPDKSAHSAEGFSECGSDPPEAAAMVPLPTPQPPAQAVAVTTHKKTFAGSGWSSLLSSMRETVERTLLQETSKATGLPDASIRVVSMSVEADSTLLTELALVHDATASAAELDRALSLCAFEGMKELLETGASEEAPRPTEPGALPQGTATISHSNVAAVAAAAADDGDGDAAAAAEEAAAEPEPEPGQPRKRGVVKEKAPENAPRQKTVVAPQHSGKAAKRQKETPLRGDSPTGHRRAGGPRTEVNKNSVAPTGRAATPRKRIFTPRTELATPRAASTPRTGTTTPRMQRPGMRFLQLTSQFIATLSPTVTHLQSPVRPSGVHRASAAPEQYTPRRHLSRRESPLHVRSASHPKASGRHLRETKHAAQPGDVSGTKRYTSGIRRSETRPVPPQRIIRLGFPSFPRASHINVEPVSLLPAMQASEGADALVATDEALCAPLAGPLVDINDVGHDTHVADVAHSARSAEARSEKNHALLEKTPGVSRRSRSPAVPSVDLASSTHGHSQE</sequence>
<feature type="compositionally biased region" description="Polar residues" evidence="1">
    <location>
        <begin position="594"/>
        <end position="604"/>
    </location>
</feature>
<dbReference type="GeneID" id="40321001"/>
<feature type="compositionally biased region" description="Polar residues" evidence="1">
    <location>
        <begin position="375"/>
        <end position="384"/>
    </location>
</feature>
<accession>A0A3R7NJD2</accession>
<feature type="compositionally biased region" description="Basic residues" evidence="1">
    <location>
        <begin position="446"/>
        <end position="455"/>
    </location>
</feature>
<dbReference type="AlphaFoldDB" id="A0A3R7NJD2"/>
<dbReference type="EMBL" id="MKKU01000569">
    <property type="protein sequence ID" value="RNF07339.1"/>
    <property type="molecule type" value="Genomic_DNA"/>
</dbReference>
<feature type="compositionally biased region" description="Basic and acidic residues" evidence="1">
    <location>
        <begin position="26"/>
        <end position="36"/>
    </location>
</feature>
<dbReference type="Proteomes" id="UP000284403">
    <property type="component" value="Unassembled WGS sequence"/>
</dbReference>
<gene>
    <name evidence="3" type="ORF">Tco025E_07390</name>
</gene>
<feature type="compositionally biased region" description="Basic and acidic residues" evidence="1">
    <location>
        <begin position="562"/>
        <end position="574"/>
    </location>
</feature>
<feature type="region of interest" description="Disordered" evidence="1">
    <location>
        <begin position="562"/>
        <end position="604"/>
    </location>
</feature>
<proteinExistence type="predicted"/>
<feature type="compositionally biased region" description="Low complexity" evidence="1">
    <location>
        <begin position="258"/>
        <end position="274"/>
    </location>
</feature>
<evidence type="ECO:0000259" key="2">
    <source>
        <dbReference type="Pfam" id="PF23398"/>
    </source>
</evidence>
<organism evidence="3 4">
    <name type="scientific">Trypanosoma conorhini</name>
    <dbReference type="NCBI Taxonomy" id="83891"/>
    <lineage>
        <taxon>Eukaryota</taxon>
        <taxon>Discoba</taxon>
        <taxon>Euglenozoa</taxon>
        <taxon>Kinetoplastea</taxon>
        <taxon>Metakinetoplastina</taxon>
        <taxon>Trypanosomatida</taxon>
        <taxon>Trypanosomatidae</taxon>
        <taxon>Trypanosoma</taxon>
    </lineage>
</organism>
<dbReference type="OrthoDB" id="245998at2759"/>
<protein>
    <recommendedName>
        <fullName evidence="2">Flagellar attachment zone protein 1 conserved domain-containing protein</fullName>
    </recommendedName>
</protein>
<feature type="region of interest" description="Disordered" evidence="1">
    <location>
        <begin position="258"/>
        <end position="385"/>
    </location>
</feature>
<dbReference type="RefSeq" id="XP_029225637.1">
    <property type="nucleotide sequence ID" value="XM_029374256.1"/>
</dbReference>
<dbReference type="InterPro" id="IPR056614">
    <property type="entry name" value="FAZ1_cons"/>
</dbReference>
<feature type="region of interest" description="Disordered" evidence="1">
    <location>
        <begin position="410"/>
        <end position="484"/>
    </location>
</feature>
<feature type="region of interest" description="Disordered" evidence="1">
    <location>
        <begin position="1"/>
        <end position="120"/>
    </location>
</feature>
<feature type="compositionally biased region" description="Low complexity" evidence="1">
    <location>
        <begin position="578"/>
        <end position="592"/>
    </location>
</feature>
<comment type="caution">
    <text evidence="3">The sequence shown here is derived from an EMBL/GenBank/DDBJ whole genome shotgun (WGS) entry which is preliminary data.</text>
</comment>
<name>A0A3R7NJD2_9TRYP</name>
<evidence type="ECO:0000313" key="4">
    <source>
        <dbReference type="Proteomes" id="UP000284403"/>
    </source>
</evidence>
<dbReference type="Pfam" id="PF23398">
    <property type="entry name" value="FAZ1_cons"/>
    <property type="match status" value="1"/>
</dbReference>
<feature type="domain" description="Flagellar attachment zone protein 1 conserved" evidence="2">
    <location>
        <begin position="136"/>
        <end position="226"/>
    </location>
</feature>
<evidence type="ECO:0000256" key="1">
    <source>
        <dbReference type="SAM" id="MobiDB-lite"/>
    </source>
</evidence>